<dbReference type="SMART" id="SM00355">
    <property type="entry name" value="ZnF_C2H2"/>
    <property type="match status" value="3"/>
</dbReference>
<dbReference type="Proteomes" id="UP000813824">
    <property type="component" value="Unassembled WGS sequence"/>
</dbReference>
<dbReference type="InterPro" id="IPR013087">
    <property type="entry name" value="Znf_C2H2_type"/>
</dbReference>
<feature type="coiled-coil region" evidence="6">
    <location>
        <begin position="32"/>
        <end position="59"/>
    </location>
</feature>
<dbReference type="PANTHER" id="PTHR19818">
    <property type="entry name" value="ZINC FINGER PROTEIN ZIC AND GLI"/>
    <property type="match status" value="1"/>
</dbReference>
<evidence type="ECO:0000256" key="1">
    <source>
        <dbReference type="ARBA" id="ARBA00022723"/>
    </source>
</evidence>
<comment type="caution">
    <text evidence="9">The sequence shown here is derived from an EMBL/GenBank/DDBJ whole genome shotgun (WGS) entry which is preliminary data.</text>
</comment>
<dbReference type="InterPro" id="IPR050329">
    <property type="entry name" value="GLI_C2H2-zinc-finger"/>
</dbReference>
<feature type="compositionally biased region" description="Low complexity" evidence="7">
    <location>
        <begin position="187"/>
        <end position="202"/>
    </location>
</feature>
<feature type="region of interest" description="Disordered" evidence="7">
    <location>
        <begin position="81"/>
        <end position="273"/>
    </location>
</feature>
<sequence length="1350" mass="144769">MANGAHPPNGDSNFTRQLAAWHPGLVVSPEVYNNNRAKINQMREALNNFEQQNERGFQQYAEQQRLLERIEAGREAERQLAQMMQGNSSATTVSSVPNSGPSYSTGHASTFASGSGVHNQVPSASAPSFQANPLQPQRQPYYQGNVPHQQPSGYPTHQTAQGGPSAPSQNYAYGEHQNWAANGGVLQQPPASASSSQPFSQQVPTNINGQVPPQTRYFQQHSMSGSTSQSSSTRPQTESMNASGSAPTVSQQHPPPAAPHRSAAQPSSSATNNLSPELRASIQEILSYLKQLKPPLVREIVRLVNQHFQRVLFPNGAPAGVFDSHLFDTSTDENKRVFIRVAGEISGRLSQLPLDILQKTLLHINTVIRREAAQTPAGPAAGTAGIPTNPGSAATSSSRSEPPVAAASTATSNGAIRLTNPAATESAGPSASTGRVASTSSNVVVQPQVPQPQASQPQTSSHPLPVSQPNGSTQTFSTNNPVLSAGLPTPPSKRTPAMADRSRLARDILRSLGGTSQSPSAALHSSSSGSGTGTSDPKGKRKAVDLEPPVIAKHPRLSEPRDSQPLPSNHTQPLAPASSSSIPLPTPHPNQMFPVIPPTISSPIAQTPIVEVSQEPEGVPSGDHLISMERESVATEDTRSEQVDQLVDEDIEEYPEIKTPGAIQLEVETLDDMLVDKAATQDTALALDPGASHIGADLTQVPSSPEYDMDPAGFSVSGPPSSHVSTSPQEPPPSEHFDTIGPFQESSEIEQILSQPQGTISPQPPTSPAPFDFGVDHPFISDVHPKLPTGPTGVENGLQTEAGPSKLPLFLPSDSDVESDDIILLSSHAKRRASGTATIADQHNDVFVLDSNLLAGPELPSYSRGSRSRSQAKTSPSRVSGSRCSLGRQTQKMLAVEVPPLPSWAKRIKAREAKRAGKQKARSESVVPATPDRGSIITDDNELVSGADHEDDEEARENQEIEQRSSADSSYRRLRESRCQWANCNGVLNCAERLATHASTHAKEKDVLTGFSCEWDGCHQTFHNAPRLSQHLRSHALFPLHCAFEGCEVSCPSSNELARHHRLPRHVGDTFRPTIAPVQPKLSSIPLPELGVRPIWMLDTPLVKQPAISSQLHQWLAPRVSDKIRSVFRDATHTKISTRNSAARRLSEKIPVVEQKIEQDPEFLSGRPQRPQDRYAAWKTPSRRRGPKLCSDFPVEELNALLNSGYVVEALSETEADAALMQAYRGEAEMGEELEPHSDGEDMYVDVVGEAPPSLPSTSQADGDDTSDGEPPVFVEGSSSAERRVVVDGSDKGKGKAGDEFLGSPVVRGGERSTHQSDGDQATRQQPVGTNQESSLPTWTVLPQSDGNDK</sequence>
<evidence type="ECO:0000256" key="7">
    <source>
        <dbReference type="SAM" id="MobiDB-lite"/>
    </source>
</evidence>
<feature type="compositionally biased region" description="Basic and acidic residues" evidence="7">
    <location>
        <begin position="1281"/>
        <end position="1299"/>
    </location>
</feature>
<proteinExistence type="predicted"/>
<feature type="compositionally biased region" description="Polar residues" evidence="7">
    <location>
        <begin position="863"/>
        <end position="891"/>
    </location>
</feature>
<dbReference type="EMBL" id="JAEVFJ010000032">
    <property type="protein sequence ID" value="KAH8092460.1"/>
    <property type="molecule type" value="Genomic_DNA"/>
</dbReference>
<evidence type="ECO:0000256" key="2">
    <source>
        <dbReference type="ARBA" id="ARBA00022737"/>
    </source>
</evidence>
<feature type="compositionally biased region" description="Basic and acidic residues" evidence="7">
    <location>
        <begin position="500"/>
        <end position="509"/>
    </location>
</feature>
<dbReference type="GO" id="GO:0008270">
    <property type="term" value="F:zinc ion binding"/>
    <property type="evidence" value="ECO:0007669"/>
    <property type="project" value="UniProtKB-KW"/>
</dbReference>
<dbReference type="GO" id="GO:0010557">
    <property type="term" value="P:positive regulation of macromolecule biosynthetic process"/>
    <property type="evidence" value="ECO:0007669"/>
    <property type="project" value="UniProtKB-ARBA"/>
</dbReference>
<accession>A0A8K0XM15</accession>
<evidence type="ECO:0000256" key="6">
    <source>
        <dbReference type="SAM" id="Coils"/>
    </source>
</evidence>
<organism evidence="9 10">
    <name type="scientific">Cristinia sonorae</name>
    <dbReference type="NCBI Taxonomy" id="1940300"/>
    <lineage>
        <taxon>Eukaryota</taxon>
        <taxon>Fungi</taxon>
        <taxon>Dikarya</taxon>
        <taxon>Basidiomycota</taxon>
        <taxon>Agaricomycotina</taxon>
        <taxon>Agaricomycetes</taxon>
        <taxon>Agaricomycetidae</taxon>
        <taxon>Agaricales</taxon>
        <taxon>Pleurotineae</taxon>
        <taxon>Stephanosporaceae</taxon>
        <taxon>Cristinia</taxon>
    </lineage>
</organism>
<dbReference type="GO" id="GO:0000981">
    <property type="term" value="F:DNA-binding transcription factor activity, RNA polymerase II-specific"/>
    <property type="evidence" value="ECO:0007669"/>
    <property type="project" value="TreeGrafter"/>
</dbReference>
<keyword evidence="2" id="KW-0677">Repeat</keyword>
<feature type="compositionally biased region" description="Polar residues" evidence="7">
    <location>
        <begin position="467"/>
        <end position="482"/>
    </location>
</feature>
<feature type="compositionally biased region" description="Polar residues" evidence="7">
    <location>
        <begin position="82"/>
        <end position="171"/>
    </location>
</feature>
<feature type="compositionally biased region" description="Polar residues" evidence="7">
    <location>
        <begin position="203"/>
        <end position="218"/>
    </location>
</feature>
<feature type="compositionally biased region" description="Polar residues" evidence="7">
    <location>
        <begin position="240"/>
        <end position="249"/>
    </location>
</feature>
<evidence type="ECO:0000313" key="10">
    <source>
        <dbReference type="Proteomes" id="UP000813824"/>
    </source>
</evidence>
<dbReference type="PROSITE" id="PS00028">
    <property type="entry name" value="ZINC_FINGER_C2H2_1"/>
    <property type="match status" value="3"/>
</dbReference>
<feature type="domain" description="C2H2-type" evidence="8">
    <location>
        <begin position="1011"/>
        <end position="1036"/>
    </location>
</feature>
<evidence type="ECO:0000256" key="4">
    <source>
        <dbReference type="ARBA" id="ARBA00022833"/>
    </source>
</evidence>
<protein>
    <recommendedName>
        <fullName evidence="8">C2H2-type domain-containing protein</fullName>
    </recommendedName>
</protein>
<gene>
    <name evidence="9" type="ORF">BXZ70DRAFT_1066997</name>
</gene>
<feature type="compositionally biased region" description="Polar residues" evidence="7">
    <location>
        <begin position="421"/>
        <end position="437"/>
    </location>
</feature>
<feature type="compositionally biased region" description="Basic and acidic residues" evidence="7">
    <location>
        <begin position="956"/>
        <end position="969"/>
    </location>
</feature>
<dbReference type="GO" id="GO:0000978">
    <property type="term" value="F:RNA polymerase II cis-regulatory region sequence-specific DNA binding"/>
    <property type="evidence" value="ECO:0007669"/>
    <property type="project" value="TreeGrafter"/>
</dbReference>
<keyword evidence="6" id="KW-0175">Coiled coil</keyword>
<feature type="region of interest" description="Disordered" evidence="7">
    <location>
        <begin position="910"/>
        <end position="969"/>
    </location>
</feature>
<feature type="compositionally biased region" description="Low complexity" evidence="7">
    <location>
        <begin position="515"/>
        <end position="535"/>
    </location>
</feature>
<dbReference type="OrthoDB" id="3254002at2759"/>
<feature type="compositionally biased region" description="Low complexity" evidence="7">
    <location>
        <begin position="259"/>
        <end position="270"/>
    </location>
</feature>
<feature type="region of interest" description="Disordered" evidence="7">
    <location>
        <begin position="694"/>
        <end position="741"/>
    </location>
</feature>
<feature type="compositionally biased region" description="Polar residues" evidence="7">
    <location>
        <begin position="718"/>
        <end position="728"/>
    </location>
</feature>
<feature type="compositionally biased region" description="Low complexity" evidence="7">
    <location>
        <begin position="438"/>
        <end position="461"/>
    </location>
</feature>
<dbReference type="Gene3D" id="3.30.160.60">
    <property type="entry name" value="Classic Zinc Finger"/>
    <property type="match status" value="1"/>
</dbReference>
<evidence type="ECO:0000313" key="9">
    <source>
        <dbReference type="EMBL" id="KAH8092460.1"/>
    </source>
</evidence>
<feature type="compositionally biased region" description="Polar residues" evidence="7">
    <location>
        <begin position="1319"/>
        <end position="1350"/>
    </location>
</feature>
<feature type="compositionally biased region" description="Low complexity" evidence="7">
    <location>
        <begin position="375"/>
        <end position="391"/>
    </location>
</feature>
<name>A0A8K0XM15_9AGAR</name>
<feature type="compositionally biased region" description="Low complexity" evidence="7">
    <location>
        <begin position="573"/>
        <end position="583"/>
    </location>
</feature>
<dbReference type="PANTHER" id="PTHR19818:SF139">
    <property type="entry name" value="PAIR-RULE PROTEIN ODD-PAIRED"/>
    <property type="match status" value="1"/>
</dbReference>
<keyword evidence="4" id="KW-0862">Zinc</keyword>
<feature type="compositionally biased region" description="Basic and acidic residues" evidence="7">
    <location>
        <begin position="1309"/>
        <end position="1318"/>
    </location>
</feature>
<evidence type="ECO:0000259" key="8">
    <source>
        <dbReference type="PROSITE" id="PS50157"/>
    </source>
</evidence>
<reference evidence="9" key="1">
    <citation type="journal article" date="2021" name="New Phytol.">
        <title>Evolutionary innovations through gain and loss of genes in the ectomycorrhizal Boletales.</title>
        <authorList>
            <person name="Wu G."/>
            <person name="Miyauchi S."/>
            <person name="Morin E."/>
            <person name="Kuo A."/>
            <person name="Drula E."/>
            <person name="Varga T."/>
            <person name="Kohler A."/>
            <person name="Feng B."/>
            <person name="Cao Y."/>
            <person name="Lipzen A."/>
            <person name="Daum C."/>
            <person name="Hundley H."/>
            <person name="Pangilinan J."/>
            <person name="Johnson J."/>
            <person name="Barry K."/>
            <person name="LaButti K."/>
            <person name="Ng V."/>
            <person name="Ahrendt S."/>
            <person name="Min B."/>
            <person name="Choi I.G."/>
            <person name="Park H."/>
            <person name="Plett J.M."/>
            <person name="Magnuson J."/>
            <person name="Spatafora J.W."/>
            <person name="Nagy L.G."/>
            <person name="Henrissat B."/>
            <person name="Grigoriev I.V."/>
            <person name="Yang Z.L."/>
            <person name="Xu J."/>
            <person name="Martin F.M."/>
        </authorList>
    </citation>
    <scope>NUCLEOTIDE SEQUENCE</scope>
    <source>
        <strain evidence="9">KKN 215</strain>
    </source>
</reference>
<feature type="region of interest" description="Disordered" evidence="7">
    <location>
        <begin position="375"/>
        <end position="590"/>
    </location>
</feature>
<dbReference type="GO" id="GO:0005634">
    <property type="term" value="C:nucleus"/>
    <property type="evidence" value="ECO:0007669"/>
    <property type="project" value="UniProtKB-ARBA"/>
</dbReference>
<feature type="region of interest" description="Disordered" evidence="7">
    <location>
        <begin position="859"/>
        <end position="891"/>
    </location>
</feature>
<keyword evidence="10" id="KW-1185">Reference proteome</keyword>
<evidence type="ECO:0000256" key="5">
    <source>
        <dbReference type="PROSITE-ProRule" id="PRU00042"/>
    </source>
</evidence>
<dbReference type="PROSITE" id="PS50157">
    <property type="entry name" value="ZINC_FINGER_C2H2_2"/>
    <property type="match status" value="1"/>
</dbReference>
<feature type="region of interest" description="Disordered" evidence="7">
    <location>
        <begin position="1247"/>
        <end position="1350"/>
    </location>
</feature>
<evidence type="ECO:0000256" key="3">
    <source>
        <dbReference type="ARBA" id="ARBA00022771"/>
    </source>
</evidence>
<keyword evidence="3 5" id="KW-0863">Zinc-finger</keyword>
<keyword evidence="1" id="KW-0479">Metal-binding</keyword>
<feature type="compositionally biased region" description="Low complexity" evidence="7">
    <location>
        <begin position="219"/>
        <end position="239"/>
    </location>
</feature>